<dbReference type="PANTHER" id="PTHR42813">
    <property type="entry name" value="ZINC-TYPE ALCOHOL DEHYDROGENASE-LIKE"/>
    <property type="match status" value="1"/>
</dbReference>
<proteinExistence type="predicted"/>
<keyword evidence="2" id="KW-0479">Metal-binding</keyword>
<gene>
    <name evidence="4" type="ORF">BACCIP111883_01164</name>
</gene>
<evidence type="ECO:0000256" key="1">
    <source>
        <dbReference type="ARBA" id="ARBA00001947"/>
    </source>
</evidence>
<dbReference type="Gene3D" id="3.40.50.720">
    <property type="entry name" value="NAD(P)-binding Rossmann-like Domain"/>
    <property type="match status" value="1"/>
</dbReference>
<evidence type="ECO:0000313" key="5">
    <source>
        <dbReference type="Proteomes" id="UP000789833"/>
    </source>
</evidence>
<evidence type="ECO:0000256" key="2">
    <source>
        <dbReference type="ARBA" id="ARBA00022723"/>
    </source>
</evidence>
<reference evidence="4 5" key="1">
    <citation type="submission" date="2021-10" db="EMBL/GenBank/DDBJ databases">
        <authorList>
            <person name="Criscuolo A."/>
        </authorList>
    </citation>
    <scope>NUCLEOTIDE SEQUENCE [LARGE SCALE GENOMIC DNA]</scope>
    <source>
        <strain evidence="5">CIP 111883</strain>
    </source>
</reference>
<dbReference type="SUPFAM" id="SSF50129">
    <property type="entry name" value="GroES-like"/>
    <property type="match status" value="1"/>
</dbReference>
<dbReference type="EMBL" id="CAKJTJ010000004">
    <property type="protein sequence ID" value="CAG9620396.1"/>
    <property type="molecule type" value="Genomic_DNA"/>
</dbReference>
<dbReference type="PROSITE" id="PS51257">
    <property type="entry name" value="PROKAR_LIPOPROTEIN"/>
    <property type="match status" value="1"/>
</dbReference>
<keyword evidence="3" id="KW-0862">Zinc</keyword>
<protein>
    <recommendedName>
        <fullName evidence="6">Alcohol dehydrogenase N-terminal domain-containing protein</fullName>
    </recommendedName>
</protein>
<evidence type="ECO:0000313" key="4">
    <source>
        <dbReference type="EMBL" id="CAG9620396.1"/>
    </source>
</evidence>
<name>A0ABN8A7L7_9BACI</name>
<dbReference type="Proteomes" id="UP000789833">
    <property type="component" value="Unassembled WGS sequence"/>
</dbReference>
<evidence type="ECO:0008006" key="6">
    <source>
        <dbReference type="Google" id="ProtNLM"/>
    </source>
</evidence>
<sequence>MTKVKKRGSSGIPFTVACGSCHYCEHNLESQCDNAYPYYDSGGYFGYSEKYGNYPVPFGNYTPLVIPQDCELEDESLLLLSDVLPTAYWSVDNAGEKKVIPS</sequence>
<accession>A0ABN8A7L7</accession>
<comment type="caution">
    <text evidence="4">The sequence shown here is derived from an EMBL/GenBank/DDBJ whole genome shotgun (WGS) entry which is preliminary data.</text>
</comment>
<dbReference type="PANTHER" id="PTHR42813:SF2">
    <property type="entry name" value="DEHYDROGENASE, ZINC-CONTAINING, PUTATIVE (AFU_ORTHOLOGUE AFUA_2G02810)-RELATED"/>
    <property type="match status" value="1"/>
</dbReference>
<organism evidence="4 5">
    <name type="scientific">Sutcliffiella rhizosphaerae</name>
    <dbReference type="NCBI Taxonomy" id="2880967"/>
    <lineage>
        <taxon>Bacteria</taxon>
        <taxon>Bacillati</taxon>
        <taxon>Bacillota</taxon>
        <taxon>Bacilli</taxon>
        <taxon>Bacillales</taxon>
        <taxon>Bacillaceae</taxon>
        <taxon>Sutcliffiella</taxon>
    </lineage>
</organism>
<keyword evidence="5" id="KW-1185">Reference proteome</keyword>
<evidence type="ECO:0000256" key="3">
    <source>
        <dbReference type="ARBA" id="ARBA00022833"/>
    </source>
</evidence>
<dbReference type="Gene3D" id="3.90.180.10">
    <property type="entry name" value="Medium-chain alcohol dehydrogenases, catalytic domain"/>
    <property type="match status" value="1"/>
</dbReference>
<comment type="cofactor">
    <cofactor evidence="1">
        <name>Zn(2+)</name>
        <dbReference type="ChEBI" id="CHEBI:29105"/>
    </cofactor>
</comment>
<dbReference type="InterPro" id="IPR011032">
    <property type="entry name" value="GroES-like_sf"/>
</dbReference>